<dbReference type="KEGG" id="shi:Shel_28140"/>
<accession>C7N468</accession>
<gene>
    <name evidence="6" type="ordered locus">Shel_28140</name>
</gene>
<protein>
    <recommendedName>
        <fullName evidence="4">Phosphate-binding protein</fullName>
    </recommendedName>
</protein>
<dbReference type="CDD" id="cd13653">
    <property type="entry name" value="PBP2_phosphate_like_1"/>
    <property type="match status" value="1"/>
</dbReference>
<dbReference type="Proteomes" id="UP000002026">
    <property type="component" value="Chromosome"/>
</dbReference>
<evidence type="ECO:0000256" key="2">
    <source>
        <dbReference type="ARBA" id="ARBA00022448"/>
    </source>
</evidence>
<dbReference type="PANTHER" id="PTHR30570:SF1">
    <property type="entry name" value="PHOSPHATE-BINDING PROTEIN PSTS"/>
    <property type="match status" value="1"/>
</dbReference>
<feature type="domain" description="PBP" evidence="5">
    <location>
        <begin position="39"/>
        <end position="271"/>
    </location>
</feature>
<keyword evidence="7" id="KW-1185">Reference proteome</keyword>
<dbReference type="EMBL" id="CP001684">
    <property type="protein sequence ID" value="ACV23804.1"/>
    <property type="molecule type" value="Genomic_DNA"/>
</dbReference>
<dbReference type="AlphaFoldDB" id="C7N468"/>
<dbReference type="eggNOG" id="COG0226">
    <property type="taxonomic scope" value="Bacteria"/>
</dbReference>
<sequence>MKFKNIVRAAGCMAAVAALACSMVACGGSGAEGGADGASGELSGTIATNGSTSMEKVIGTLAEQFMADNPGVTITYDATGSGTGIECAKNGSADIGLASRDLKDEETGLETVTVALDGIVVIVNEGCGVDDLSLEQIAAIFNGEITNWKEVGGADLAISCIGRESGSGTRDGFESITGTEDTCKLEQELTSTGAVITAVSSSENAIGYASLSSVEGQQGIKAVTVDGVACTEETVADGSYKIQRPFNFVLMEGATPSPAAEAFIEFATSPEAADLVRSADAIPAS</sequence>
<feature type="signal peptide" evidence="4">
    <location>
        <begin position="1"/>
        <end position="20"/>
    </location>
</feature>
<keyword evidence="4" id="KW-0592">Phosphate transport</keyword>
<comment type="similarity">
    <text evidence="1 4">Belongs to the PstS family.</text>
</comment>
<evidence type="ECO:0000313" key="6">
    <source>
        <dbReference type="EMBL" id="ACV23804.1"/>
    </source>
</evidence>
<dbReference type="InterPro" id="IPR050811">
    <property type="entry name" value="Phosphate_ABC_transporter"/>
</dbReference>
<feature type="chain" id="PRO_5039756936" description="Phosphate-binding protein" evidence="4">
    <location>
        <begin position="21"/>
        <end position="285"/>
    </location>
</feature>
<proteinExistence type="inferred from homology"/>
<comment type="function">
    <text evidence="4">Involved in the system for phosphate transport across the cytoplasmic membrane.</text>
</comment>
<dbReference type="InterPro" id="IPR011862">
    <property type="entry name" value="Phos-bd"/>
</dbReference>
<evidence type="ECO:0000256" key="3">
    <source>
        <dbReference type="ARBA" id="ARBA00022729"/>
    </source>
</evidence>
<evidence type="ECO:0000256" key="4">
    <source>
        <dbReference type="RuleBase" id="RU367119"/>
    </source>
</evidence>
<dbReference type="RefSeq" id="WP_012799899.1">
    <property type="nucleotide sequence ID" value="NC_013165.1"/>
</dbReference>
<dbReference type="SUPFAM" id="SSF53850">
    <property type="entry name" value="Periplasmic binding protein-like II"/>
    <property type="match status" value="1"/>
</dbReference>
<dbReference type="PANTHER" id="PTHR30570">
    <property type="entry name" value="PERIPLASMIC PHOSPHATE BINDING COMPONENT OF PHOSPHATE ABC TRANSPORTER"/>
    <property type="match status" value="1"/>
</dbReference>
<dbReference type="GO" id="GO:0042301">
    <property type="term" value="F:phosphate ion binding"/>
    <property type="evidence" value="ECO:0007669"/>
    <property type="project" value="UniProtKB-UniRule"/>
</dbReference>
<dbReference type="Pfam" id="PF12849">
    <property type="entry name" value="PBP_like_2"/>
    <property type="match status" value="1"/>
</dbReference>
<dbReference type="STRING" id="471855.Shel_28140"/>
<dbReference type="GO" id="GO:0006817">
    <property type="term" value="P:phosphate ion transport"/>
    <property type="evidence" value="ECO:0007669"/>
    <property type="project" value="UniProtKB-UniRule"/>
</dbReference>
<evidence type="ECO:0000256" key="1">
    <source>
        <dbReference type="ARBA" id="ARBA00008725"/>
    </source>
</evidence>
<dbReference type="Gene3D" id="3.40.190.10">
    <property type="entry name" value="Periplasmic binding protein-like II"/>
    <property type="match status" value="2"/>
</dbReference>
<keyword evidence="3 4" id="KW-0732">Signal</keyword>
<evidence type="ECO:0000259" key="5">
    <source>
        <dbReference type="Pfam" id="PF12849"/>
    </source>
</evidence>
<name>C7N468_SLAHD</name>
<dbReference type="NCBIfam" id="TIGR02136">
    <property type="entry name" value="ptsS_2"/>
    <property type="match status" value="1"/>
</dbReference>
<keyword evidence="2 4" id="KW-0813">Transport</keyword>
<dbReference type="HOGENOM" id="CLU_026228_5_1_11"/>
<organism evidence="6 7">
    <name type="scientific">Slackia heliotrinireducens (strain ATCC 29202 / DSM 20476 / NCTC 11029 / RHS 1)</name>
    <name type="common">Peptococcus heliotrinreducens</name>
    <dbReference type="NCBI Taxonomy" id="471855"/>
    <lineage>
        <taxon>Bacteria</taxon>
        <taxon>Bacillati</taxon>
        <taxon>Actinomycetota</taxon>
        <taxon>Coriobacteriia</taxon>
        <taxon>Eggerthellales</taxon>
        <taxon>Eggerthellaceae</taxon>
        <taxon>Slackia</taxon>
    </lineage>
</organism>
<dbReference type="InterPro" id="IPR024370">
    <property type="entry name" value="PBP_domain"/>
</dbReference>
<reference evidence="6 7" key="1">
    <citation type="journal article" date="2009" name="Stand. Genomic Sci.">
        <title>Complete genome sequence of Slackia heliotrinireducens type strain (RHS 1).</title>
        <authorList>
            <person name="Pukall R."/>
            <person name="Lapidus A."/>
            <person name="Nolan M."/>
            <person name="Copeland A."/>
            <person name="Glavina Del Rio T."/>
            <person name="Lucas S."/>
            <person name="Chen F."/>
            <person name="Tice H."/>
            <person name="Cheng J.F."/>
            <person name="Chertkov O."/>
            <person name="Bruce D."/>
            <person name="Goodwin L."/>
            <person name="Kuske C."/>
            <person name="Brettin T."/>
            <person name="Detter J.C."/>
            <person name="Han C."/>
            <person name="Pitluck S."/>
            <person name="Pati A."/>
            <person name="Mavrommatis K."/>
            <person name="Ivanova N."/>
            <person name="Ovchinnikova G."/>
            <person name="Chen A."/>
            <person name="Palaniappan K."/>
            <person name="Schneider S."/>
            <person name="Rohde M."/>
            <person name="Chain P."/>
            <person name="D'haeseleer P."/>
            <person name="Goker M."/>
            <person name="Bristow J."/>
            <person name="Eisen J.A."/>
            <person name="Markowitz V."/>
            <person name="Kyrpides N.C."/>
            <person name="Klenk H.P."/>
            <person name="Hugenholtz P."/>
        </authorList>
    </citation>
    <scope>NUCLEOTIDE SEQUENCE [LARGE SCALE GENOMIC DNA]</scope>
    <source>
        <strain evidence="7">ATCC 29202 / DSM 20476 / NCTC 11029 / RHS 1</strain>
    </source>
</reference>
<evidence type="ECO:0000313" key="7">
    <source>
        <dbReference type="Proteomes" id="UP000002026"/>
    </source>
</evidence>
<dbReference type="PROSITE" id="PS51257">
    <property type="entry name" value="PROKAR_LIPOPROTEIN"/>
    <property type="match status" value="1"/>
</dbReference>